<feature type="region of interest" description="Disordered" evidence="1">
    <location>
        <begin position="36"/>
        <end position="63"/>
    </location>
</feature>
<comment type="caution">
    <text evidence="2">The sequence shown here is derived from an EMBL/GenBank/DDBJ whole genome shotgun (WGS) entry which is preliminary data.</text>
</comment>
<sequence length="81" mass="9185">MAAVPEKLLQLWADMQQLNAPEEQTTLRGIGQVALGQVEAQDEEPQDGGYGRPDGDRRRSSDSTVHYLRILQQKLVQRLHF</sequence>
<reference evidence="2 3" key="1">
    <citation type="submission" date="2019-03" db="EMBL/GenBank/DDBJ databases">
        <title>First draft genome of Liparis tanakae, snailfish: a comprehensive survey of snailfish specific genes.</title>
        <authorList>
            <person name="Kim W."/>
            <person name="Song I."/>
            <person name="Jeong J.-H."/>
            <person name="Kim D."/>
            <person name="Kim S."/>
            <person name="Ryu S."/>
            <person name="Song J.Y."/>
            <person name="Lee S.K."/>
        </authorList>
    </citation>
    <scope>NUCLEOTIDE SEQUENCE [LARGE SCALE GENOMIC DNA]</scope>
    <source>
        <tissue evidence="2">Muscle</tissue>
    </source>
</reference>
<dbReference type="OrthoDB" id="5966927at2759"/>
<dbReference type="Proteomes" id="UP000314294">
    <property type="component" value="Unassembled WGS sequence"/>
</dbReference>
<organism evidence="2 3">
    <name type="scientific">Liparis tanakae</name>
    <name type="common">Tanaka's snailfish</name>
    <dbReference type="NCBI Taxonomy" id="230148"/>
    <lineage>
        <taxon>Eukaryota</taxon>
        <taxon>Metazoa</taxon>
        <taxon>Chordata</taxon>
        <taxon>Craniata</taxon>
        <taxon>Vertebrata</taxon>
        <taxon>Euteleostomi</taxon>
        <taxon>Actinopterygii</taxon>
        <taxon>Neopterygii</taxon>
        <taxon>Teleostei</taxon>
        <taxon>Neoteleostei</taxon>
        <taxon>Acanthomorphata</taxon>
        <taxon>Eupercaria</taxon>
        <taxon>Perciformes</taxon>
        <taxon>Cottioidei</taxon>
        <taxon>Cottales</taxon>
        <taxon>Liparidae</taxon>
        <taxon>Liparis</taxon>
    </lineage>
</organism>
<dbReference type="AlphaFoldDB" id="A0A4Z2JDC8"/>
<name>A0A4Z2JDC8_9TELE</name>
<protein>
    <submittedName>
        <fullName evidence="2">Uncharacterized protein</fullName>
    </submittedName>
</protein>
<proteinExistence type="predicted"/>
<evidence type="ECO:0000256" key="1">
    <source>
        <dbReference type="SAM" id="MobiDB-lite"/>
    </source>
</evidence>
<dbReference type="EMBL" id="SRLO01000009">
    <property type="protein sequence ID" value="TNN87658.1"/>
    <property type="molecule type" value="Genomic_DNA"/>
</dbReference>
<accession>A0A4Z2JDC8</accession>
<evidence type="ECO:0000313" key="2">
    <source>
        <dbReference type="EMBL" id="TNN87658.1"/>
    </source>
</evidence>
<evidence type="ECO:0000313" key="3">
    <source>
        <dbReference type="Proteomes" id="UP000314294"/>
    </source>
</evidence>
<gene>
    <name evidence="2" type="ORF">EYF80_002005</name>
</gene>
<keyword evidence="3" id="KW-1185">Reference proteome</keyword>